<sequence length="180" mass="19663">MKFYKFILFIGIAAFLSCKKDKAVNYTVEKTVRTDTSNNSGNFLATKGSLFISVGDTIYSFNAAKDSIAFINVNIDSNKYFGITAINKQHTMSFGISSPGFAAPQLVNNIAGGQLLFSKKNSRQYTLSQSRGQGKFNQITLDQYMQDSLITSGTFNAVMVNKIGGNSTIVKAKGSFNLQK</sequence>
<accession>A0ABW5XRE1</accession>
<dbReference type="Proteomes" id="UP001597601">
    <property type="component" value="Unassembled WGS sequence"/>
</dbReference>
<reference evidence="2" key="1">
    <citation type="journal article" date="2019" name="Int. J. Syst. Evol. Microbiol.">
        <title>The Global Catalogue of Microorganisms (GCM) 10K type strain sequencing project: providing services to taxonomists for standard genome sequencing and annotation.</title>
        <authorList>
            <consortium name="The Broad Institute Genomics Platform"/>
            <consortium name="The Broad Institute Genome Sequencing Center for Infectious Disease"/>
            <person name="Wu L."/>
            <person name="Ma J."/>
        </authorList>
    </citation>
    <scope>NUCLEOTIDE SEQUENCE [LARGE SCALE GENOMIC DNA]</scope>
    <source>
        <strain evidence="2">KCTC 52232</strain>
    </source>
</reference>
<evidence type="ECO:0000313" key="2">
    <source>
        <dbReference type="Proteomes" id="UP001597601"/>
    </source>
</evidence>
<organism evidence="1 2">
    <name type="scientific">Mucilaginibacter antarcticus</name>
    <dbReference type="NCBI Taxonomy" id="1855725"/>
    <lineage>
        <taxon>Bacteria</taxon>
        <taxon>Pseudomonadati</taxon>
        <taxon>Bacteroidota</taxon>
        <taxon>Sphingobacteriia</taxon>
        <taxon>Sphingobacteriales</taxon>
        <taxon>Sphingobacteriaceae</taxon>
        <taxon>Mucilaginibacter</taxon>
    </lineage>
</organism>
<proteinExistence type="predicted"/>
<dbReference type="EMBL" id="JBHUON010000020">
    <property type="protein sequence ID" value="MFD2866030.1"/>
    <property type="molecule type" value="Genomic_DNA"/>
</dbReference>
<keyword evidence="2" id="KW-1185">Reference proteome</keyword>
<evidence type="ECO:0008006" key="3">
    <source>
        <dbReference type="Google" id="ProtNLM"/>
    </source>
</evidence>
<comment type="caution">
    <text evidence="1">The sequence shown here is derived from an EMBL/GenBank/DDBJ whole genome shotgun (WGS) entry which is preliminary data.</text>
</comment>
<evidence type="ECO:0000313" key="1">
    <source>
        <dbReference type="EMBL" id="MFD2866030.1"/>
    </source>
</evidence>
<gene>
    <name evidence="1" type="ORF">ACFSYC_15125</name>
</gene>
<protein>
    <recommendedName>
        <fullName evidence="3">DUF4251 domain-containing protein</fullName>
    </recommendedName>
</protein>
<dbReference type="RefSeq" id="WP_377129314.1">
    <property type="nucleotide sequence ID" value="NZ_JBHUON010000020.1"/>
</dbReference>
<dbReference type="PROSITE" id="PS51257">
    <property type="entry name" value="PROKAR_LIPOPROTEIN"/>
    <property type="match status" value="1"/>
</dbReference>
<name>A0ABW5XRE1_9SPHI</name>